<comment type="subcellular location">
    <subcellularLocation>
        <location evidence="1">Cell outer membrane</location>
        <topology evidence="1">Multi-pass membrane protein</topology>
    </subcellularLocation>
</comment>
<dbReference type="GO" id="GO:0009279">
    <property type="term" value="C:cell outer membrane"/>
    <property type="evidence" value="ECO:0007669"/>
    <property type="project" value="UniProtKB-SubCell"/>
</dbReference>
<keyword evidence="7" id="KW-0472">Membrane</keyword>
<keyword evidence="8" id="KW-0998">Cell outer membrane</keyword>
<dbReference type="Gene3D" id="2.60.40.2070">
    <property type="match status" value="1"/>
</dbReference>
<dbReference type="Pfam" id="PF00577">
    <property type="entry name" value="Usher"/>
    <property type="match status" value="1"/>
</dbReference>
<keyword evidence="3" id="KW-0813">Transport</keyword>
<dbReference type="Pfam" id="PF13953">
    <property type="entry name" value="PapC_C"/>
    <property type="match status" value="1"/>
</dbReference>
<accession>A0A848MNX0</accession>
<dbReference type="GO" id="GO:0015473">
    <property type="term" value="F:fimbrial usher porin activity"/>
    <property type="evidence" value="ECO:0007669"/>
    <property type="project" value="InterPro"/>
</dbReference>
<dbReference type="RefSeq" id="WP_169403498.1">
    <property type="nucleotide sequence ID" value="NZ_JAADJU010000006.1"/>
</dbReference>
<dbReference type="AlphaFoldDB" id="A0A848MNX0"/>
<dbReference type="InterPro" id="IPR025885">
    <property type="entry name" value="PapC_N"/>
</dbReference>
<keyword evidence="4" id="KW-1134">Transmembrane beta strand</keyword>
<evidence type="ECO:0000256" key="5">
    <source>
        <dbReference type="ARBA" id="ARBA00022692"/>
    </source>
</evidence>
<evidence type="ECO:0000256" key="1">
    <source>
        <dbReference type="ARBA" id="ARBA00004571"/>
    </source>
</evidence>
<dbReference type="InterPro" id="IPR000015">
    <property type="entry name" value="Fimb_usher"/>
</dbReference>
<dbReference type="InterPro" id="IPR042186">
    <property type="entry name" value="FimD_plug_dom"/>
</dbReference>
<dbReference type="SUPFAM" id="SSF141729">
    <property type="entry name" value="FimD N-terminal domain-like"/>
    <property type="match status" value="1"/>
</dbReference>
<dbReference type="InterPro" id="IPR025949">
    <property type="entry name" value="PapC-like_C"/>
</dbReference>
<proteinExistence type="inferred from homology"/>
<evidence type="ECO:0000256" key="6">
    <source>
        <dbReference type="ARBA" id="ARBA00022729"/>
    </source>
</evidence>
<evidence type="ECO:0000313" key="12">
    <source>
        <dbReference type="Proteomes" id="UP000585363"/>
    </source>
</evidence>
<feature type="domain" description="PapC N-terminal" evidence="10">
    <location>
        <begin position="27"/>
        <end position="160"/>
    </location>
</feature>
<dbReference type="Gene3D" id="3.10.20.410">
    <property type="match status" value="1"/>
</dbReference>
<keyword evidence="12" id="KW-1185">Reference proteome</keyword>
<dbReference type="GO" id="GO:0009297">
    <property type="term" value="P:pilus assembly"/>
    <property type="evidence" value="ECO:0007669"/>
    <property type="project" value="InterPro"/>
</dbReference>
<evidence type="ECO:0000256" key="8">
    <source>
        <dbReference type="ARBA" id="ARBA00023237"/>
    </source>
</evidence>
<dbReference type="EMBL" id="JAADJU010000006">
    <property type="protein sequence ID" value="NMP27794.1"/>
    <property type="molecule type" value="Genomic_DNA"/>
</dbReference>
<dbReference type="Gene3D" id="2.60.40.3110">
    <property type="match status" value="1"/>
</dbReference>
<evidence type="ECO:0000256" key="7">
    <source>
        <dbReference type="ARBA" id="ARBA00023136"/>
    </source>
</evidence>
<dbReference type="Pfam" id="PF13954">
    <property type="entry name" value="PapC_N"/>
    <property type="match status" value="1"/>
</dbReference>
<protein>
    <submittedName>
        <fullName evidence="11">Fimbria/pilus outer membrane usher protein</fullName>
    </submittedName>
</protein>
<dbReference type="InterPro" id="IPR037224">
    <property type="entry name" value="PapC_N_sf"/>
</dbReference>
<evidence type="ECO:0000256" key="2">
    <source>
        <dbReference type="ARBA" id="ARBA00008064"/>
    </source>
</evidence>
<name>A0A848MNX0_9GAMM</name>
<dbReference type="PANTHER" id="PTHR30451:SF8">
    <property type="entry name" value="FIMBRIAL USHER PROTEIN"/>
    <property type="match status" value="1"/>
</dbReference>
<organism evidence="11 12">
    <name type="scientific">Rouxiella aceris</name>
    <dbReference type="NCBI Taxonomy" id="2703884"/>
    <lineage>
        <taxon>Bacteria</taxon>
        <taxon>Pseudomonadati</taxon>
        <taxon>Pseudomonadota</taxon>
        <taxon>Gammaproteobacteria</taxon>
        <taxon>Enterobacterales</taxon>
        <taxon>Yersiniaceae</taxon>
        <taxon>Rouxiella</taxon>
    </lineage>
</organism>
<dbReference type="PANTHER" id="PTHR30451">
    <property type="entry name" value="OUTER MEMBRANE USHER PROTEIN"/>
    <property type="match status" value="1"/>
</dbReference>
<feature type="domain" description="PapC-like C-terminal" evidence="9">
    <location>
        <begin position="715"/>
        <end position="776"/>
    </location>
</feature>
<evidence type="ECO:0000259" key="9">
    <source>
        <dbReference type="Pfam" id="PF13953"/>
    </source>
</evidence>
<dbReference type="InterPro" id="IPR043142">
    <property type="entry name" value="PapC-like_C_sf"/>
</dbReference>
<evidence type="ECO:0000256" key="3">
    <source>
        <dbReference type="ARBA" id="ARBA00022448"/>
    </source>
</evidence>
<reference evidence="11 12" key="2">
    <citation type="submission" date="2020-06" db="EMBL/GenBank/DDBJ databases">
        <title>Polyphasic characterization of a Rahnella strain isolated from tree sap.</title>
        <authorList>
            <person name="Kim I.S."/>
        </authorList>
    </citation>
    <scope>NUCLEOTIDE SEQUENCE [LARGE SCALE GENOMIC DNA]</scope>
    <source>
        <strain evidence="11 12">SAP-1</strain>
    </source>
</reference>
<comment type="similarity">
    <text evidence="2">Belongs to the fimbrial export usher family.</text>
</comment>
<dbReference type="Gene3D" id="2.60.40.2610">
    <property type="entry name" value="Outer membrane usher protein FimD, plug domain"/>
    <property type="match status" value="1"/>
</dbReference>
<evidence type="ECO:0000259" key="10">
    <source>
        <dbReference type="Pfam" id="PF13954"/>
    </source>
</evidence>
<keyword evidence="6" id="KW-0732">Signal</keyword>
<gene>
    <name evidence="11" type="ORF">GW590_13090</name>
</gene>
<evidence type="ECO:0000256" key="4">
    <source>
        <dbReference type="ARBA" id="ARBA00022452"/>
    </source>
</evidence>
<keyword evidence="5" id="KW-0812">Transmembrane</keyword>
<dbReference type="Proteomes" id="UP000585363">
    <property type="component" value="Unassembled WGS sequence"/>
</dbReference>
<evidence type="ECO:0000313" key="11">
    <source>
        <dbReference type="EMBL" id="NMP27794.1"/>
    </source>
</evidence>
<comment type="caution">
    <text evidence="11">The sequence shown here is derived from an EMBL/GenBank/DDBJ whole genome shotgun (WGS) entry which is preliminary data.</text>
</comment>
<reference evidence="11 12" key="1">
    <citation type="submission" date="2020-01" db="EMBL/GenBank/DDBJ databases">
        <authorList>
            <person name="Lee S.D."/>
        </authorList>
    </citation>
    <scope>NUCLEOTIDE SEQUENCE [LARGE SCALE GENOMIC DNA]</scope>
    <source>
        <strain evidence="11 12">SAP-1</strain>
    </source>
</reference>
<sequence length="793" mass="86384">MALSLLTMPGFSPLLQAEDRLAENEVEFDAAMLSARGVDGKTAEWFRAPARFMSGPSRVKLWVNGIDRGNRLLNFDHAGMPCLNAGALRQAQIAVPWRAQNEADFCVDLRQQFPSATVTPLPGEARIELVVPTDALIDDATEQRDWQQQGTAAMLNYDLNHLTSSSHNSDLSFSQFASVLGANHQGWIMRSRQTLTAFQGENRWQHQAAYLQRSFQRQKTIFQAGQVNLVNSLFGSGQVFGMQIFPETALQRQGESAALIEGIADTQSVVEVRQSGALLYSTTVPAGPFTLSGFSLLNSQSDLLVKVIGSHGEVRQFSVSASEFLVAAAPGVQGLSLGIGRLQQPRRGTSPWLTTAGLGWGLTRRIDTSVGALASADYQAAAASINITPRQNTRVSAVLRGADERQYHHRGLSMTTFASHALTPRIGLMLNFSRQTAGYRELSEVQIADVHQQYRGARQQLGAGVNWSHTATGSLALSWSRSQASGRRDINTVRLGWSRRMGRAVLGANLERHHGGSHGNDNRFYLSLSLPLNAGQLNAWHSDSGRGARSGVRYSQSQNQERSWNIASERNSRLGRTEFAAGFDSFNPRMRVAGNMTLGSQHDRSAAIHLQGSGLWYQGQWLLSPSAIGDTLGIARVGQEPGVRLDTPYGPAWTNGQGVAVLPALGAYRRSLIQVDTRKLKRSRDIDNALQYTDAGRGAVNEVNFNVMKTRRVWIKATTPAGQPLPEGASVFDQQEQFMAMTADDGSFFIMNAQPGMSLVVDSPDGGSCRLLLDLPAIPPEGKLFETGSPVCQ</sequence>